<dbReference type="Gene3D" id="3.30.40.10">
    <property type="entry name" value="Zinc/RING finger domain, C3HC4 (zinc finger)"/>
    <property type="match status" value="1"/>
</dbReference>
<evidence type="ECO:0000313" key="3">
    <source>
        <dbReference type="Proteomes" id="UP000325081"/>
    </source>
</evidence>
<gene>
    <name evidence="2" type="ORF">STAS_19622</name>
</gene>
<evidence type="ECO:0000313" key="2">
    <source>
        <dbReference type="EMBL" id="GER42801.1"/>
    </source>
</evidence>
<dbReference type="InterPro" id="IPR013083">
    <property type="entry name" value="Znf_RING/FYVE/PHD"/>
</dbReference>
<feature type="compositionally biased region" description="Basic and acidic residues" evidence="1">
    <location>
        <begin position="97"/>
        <end position="108"/>
    </location>
</feature>
<accession>A0A5A7QFY3</accession>
<dbReference type="OrthoDB" id="10064100at2759"/>
<dbReference type="EMBL" id="BKCP01006449">
    <property type="protein sequence ID" value="GER42801.1"/>
    <property type="molecule type" value="Genomic_DNA"/>
</dbReference>
<dbReference type="AlphaFoldDB" id="A0A5A7QFY3"/>
<protein>
    <submittedName>
        <fullName evidence="2">U-box domain-containing protein</fullName>
    </submittedName>
</protein>
<comment type="caution">
    <text evidence="2">The sequence shown here is derived from an EMBL/GenBank/DDBJ whole genome shotgun (WGS) entry which is preliminary data.</text>
</comment>
<keyword evidence="3" id="KW-1185">Reference proteome</keyword>
<evidence type="ECO:0000256" key="1">
    <source>
        <dbReference type="SAM" id="MobiDB-lite"/>
    </source>
</evidence>
<dbReference type="SUPFAM" id="SSF57850">
    <property type="entry name" value="RING/U-box"/>
    <property type="match status" value="1"/>
</dbReference>
<proteinExistence type="predicted"/>
<sequence>MDNLYVAADGFTYEHDAIKASVDTHSVSSVTKQKLPHKMLTPNLTNLTFTVCIVLVMRSTNMETSNGMRVGRQWRQFLYKKKGKAVAQVTFASSEKGHVHLHSTEHSSTHGTSGPRHFSRRSHDHDRKPHHHDRINAQDERPGANYGRCGFCHQLL</sequence>
<reference evidence="3" key="1">
    <citation type="journal article" date="2019" name="Curr. Biol.">
        <title>Genome Sequence of Striga asiatica Provides Insight into the Evolution of Plant Parasitism.</title>
        <authorList>
            <person name="Yoshida S."/>
            <person name="Kim S."/>
            <person name="Wafula E.K."/>
            <person name="Tanskanen J."/>
            <person name="Kim Y.M."/>
            <person name="Honaas L."/>
            <person name="Yang Z."/>
            <person name="Spallek T."/>
            <person name="Conn C.E."/>
            <person name="Ichihashi Y."/>
            <person name="Cheong K."/>
            <person name="Cui S."/>
            <person name="Der J.P."/>
            <person name="Gundlach H."/>
            <person name="Jiao Y."/>
            <person name="Hori C."/>
            <person name="Ishida J.K."/>
            <person name="Kasahara H."/>
            <person name="Kiba T."/>
            <person name="Kim M.S."/>
            <person name="Koo N."/>
            <person name="Laohavisit A."/>
            <person name="Lee Y.H."/>
            <person name="Lumba S."/>
            <person name="McCourt P."/>
            <person name="Mortimer J.C."/>
            <person name="Mutuku J.M."/>
            <person name="Nomura T."/>
            <person name="Sasaki-Sekimoto Y."/>
            <person name="Seto Y."/>
            <person name="Wang Y."/>
            <person name="Wakatake T."/>
            <person name="Sakakibara H."/>
            <person name="Demura T."/>
            <person name="Yamaguchi S."/>
            <person name="Yoneyama K."/>
            <person name="Manabe R.I."/>
            <person name="Nelson D.C."/>
            <person name="Schulman A.H."/>
            <person name="Timko M.P."/>
            <person name="dePamphilis C.W."/>
            <person name="Choi D."/>
            <person name="Shirasu K."/>
        </authorList>
    </citation>
    <scope>NUCLEOTIDE SEQUENCE [LARGE SCALE GENOMIC DNA]</scope>
    <source>
        <strain evidence="3">cv. UVA1</strain>
    </source>
</reference>
<name>A0A5A7QFY3_STRAF</name>
<feature type="region of interest" description="Disordered" evidence="1">
    <location>
        <begin position="97"/>
        <end position="141"/>
    </location>
</feature>
<organism evidence="2 3">
    <name type="scientific">Striga asiatica</name>
    <name type="common">Asiatic witchweed</name>
    <name type="synonym">Buchnera asiatica</name>
    <dbReference type="NCBI Taxonomy" id="4170"/>
    <lineage>
        <taxon>Eukaryota</taxon>
        <taxon>Viridiplantae</taxon>
        <taxon>Streptophyta</taxon>
        <taxon>Embryophyta</taxon>
        <taxon>Tracheophyta</taxon>
        <taxon>Spermatophyta</taxon>
        <taxon>Magnoliopsida</taxon>
        <taxon>eudicotyledons</taxon>
        <taxon>Gunneridae</taxon>
        <taxon>Pentapetalae</taxon>
        <taxon>asterids</taxon>
        <taxon>lamiids</taxon>
        <taxon>Lamiales</taxon>
        <taxon>Orobanchaceae</taxon>
        <taxon>Buchnereae</taxon>
        <taxon>Striga</taxon>
    </lineage>
</organism>
<dbReference type="Proteomes" id="UP000325081">
    <property type="component" value="Unassembled WGS sequence"/>
</dbReference>